<dbReference type="InterPro" id="IPR013766">
    <property type="entry name" value="Thioredoxin_domain"/>
</dbReference>
<dbReference type="Gene3D" id="1.25.40.10">
    <property type="entry name" value="Tetratricopeptide repeat domain"/>
    <property type="match status" value="1"/>
</dbReference>
<dbReference type="Pfam" id="PF14561">
    <property type="entry name" value="TPR_20"/>
    <property type="match status" value="1"/>
</dbReference>
<proteinExistence type="predicted"/>
<dbReference type="InterPro" id="IPR011990">
    <property type="entry name" value="TPR-like_helical_dom_sf"/>
</dbReference>
<dbReference type="AlphaFoldDB" id="A0A6J6MWG2"/>
<evidence type="ECO:0000259" key="2">
    <source>
        <dbReference type="Pfam" id="PF00085"/>
    </source>
</evidence>
<protein>
    <submittedName>
        <fullName evidence="3">Unannotated protein</fullName>
    </submittedName>
</protein>
<sequence>MNSAFRGGVDLSSLANKVVKEKIEQTSGVKVDTQDTVKVPALAVELHEAILRSVIQISSLVPVVVCFYETTNPESISLTQKLEKLADAGKGRWLLGKVDMVANPALTEAFGVTEAATVAMILKGEPKPLFQGDQEEEDLAEFLRKLVEVAASQGIAGQLEVSDETNEPAEPKLSESEQNALDAMDKGDFSTAVKIYEAELQKTPNNDLLIERLAQVKLVERTFAGEIEKELQVTPSNIAEAMRKADYLLAIGDADSSFNLLLEWFDKATTEERSAISSLLLELFNVVGKNHPSSIAARKLLAVKMF</sequence>
<name>A0A6J6MWG2_9ZZZZ</name>
<gene>
    <name evidence="3" type="ORF">UFOPK2373_00068</name>
</gene>
<feature type="domain" description="Thioredoxin" evidence="2">
    <location>
        <begin position="60"/>
        <end position="144"/>
    </location>
</feature>
<dbReference type="EMBL" id="CAEZXL010000004">
    <property type="protein sequence ID" value="CAB4678276.1"/>
    <property type="molecule type" value="Genomic_DNA"/>
</dbReference>
<reference evidence="3" key="1">
    <citation type="submission" date="2020-05" db="EMBL/GenBank/DDBJ databases">
        <authorList>
            <person name="Chiriac C."/>
            <person name="Salcher M."/>
            <person name="Ghai R."/>
            <person name="Kavagutti S V."/>
        </authorList>
    </citation>
    <scope>NUCLEOTIDE SEQUENCE</scope>
</reference>
<dbReference type="GO" id="GO:0006950">
    <property type="term" value="P:response to stress"/>
    <property type="evidence" value="ECO:0007669"/>
    <property type="project" value="UniProtKB-ARBA"/>
</dbReference>
<dbReference type="SUPFAM" id="SSF52833">
    <property type="entry name" value="Thioredoxin-like"/>
    <property type="match status" value="1"/>
</dbReference>
<dbReference type="Gene3D" id="3.40.30.10">
    <property type="entry name" value="Glutaredoxin"/>
    <property type="match status" value="1"/>
</dbReference>
<feature type="region of interest" description="Disordered" evidence="1">
    <location>
        <begin position="157"/>
        <end position="179"/>
    </location>
</feature>
<evidence type="ECO:0000256" key="1">
    <source>
        <dbReference type="SAM" id="MobiDB-lite"/>
    </source>
</evidence>
<accession>A0A6J6MWG2</accession>
<evidence type="ECO:0000313" key="3">
    <source>
        <dbReference type="EMBL" id="CAB4678276.1"/>
    </source>
</evidence>
<dbReference type="InterPro" id="IPR036249">
    <property type="entry name" value="Thioredoxin-like_sf"/>
</dbReference>
<organism evidence="3">
    <name type="scientific">freshwater metagenome</name>
    <dbReference type="NCBI Taxonomy" id="449393"/>
    <lineage>
        <taxon>unclassified sequences</taxon>
        <taxon>metagenomes</taxon>
        <taxon>ecological metagenomes</taxon>
    </lineage>
</organism>
<dbReference type="Pfam" id="PF00085">
    <property type="entry name" value="Thioredoxin"/>
    <property type="match status" value="1"/>
</dbReference>